<reference evidence="2 3" key="1">
    <citation type="submission" date="2019-12" db="EMBL/GenBank/DDBJ databases">
        <authorList>
            <person name="Alioto T."/>
            <person name="Alioto T."/>
            <person name="Gomez Garrido J."/>
        </authorList>
    </citation>
    <scope>NUCLEOTIDE SEQUENCE [LARGE SCALE GENOMIC DNA]</scope>
</reference>
<dbReference type="InterPro" id="IPR012337">
    <property type="entry name" value="RNaseH-like_sf"/>
</dbReference>
<dbReference type="InterPro" id="IPR036397">
    <property type="entry name" value="RNaseH_sf"/>
</dbReference>
<comment type="caution">
    <text evidence="2">The sequence shown here is derived from an EMBL/GenBank/DDBJ whole genome shotgun (WGS) entry which is preliminary data.</text>
</comment>
<name>A0A8S0QXD9_OLEEU</name>
<dbReference type="Gene3D" id="3.30.420.10">
    <property type="entry name" value="Ribonuclease H-like superfamily/Ribonuclease H"/>
    <property type="match status" value="1"/>
</dbReference>
<evidence type="ECO:0000313" key="2">
    <source>
        <dbReference type="EMBL" id="CAA2971176.1"/>
    </source>
</evidence>
<evidence type="ECO:0000313" key="3">
    <source>
        <dbReference type="Proteomes" id="UP000594638"/>
    </source>
</evidence>
<gene>
    <name evidence="2" type="ORF">OLEA9_A051730</name>
</gene>
<dbReference type="OrthoDB" id="166633at2759"/>
<evidence type="ECO:0000259" key="1">
    <source>
        <dbReference type="PROSITE" id="PS50994"/>
    </source>
</evidence>
<dbReference type="InterPro" id="IPR050951">
    <property type="entry name" value="Retrovirus_Pol_polyprotein"/>
</dbReference>
<dbReference type="SUPFAM" id="SSF53098">
    <property type="entry name" value="Ribonuclease H-like"/>
    <property type="match status" value="1"/>
</dbReference>
<dbReference type="InterPro" id="IPR001584">
    <property type="entry name" value="Integrase_cat-core"/>
</dbReference>
<dbReference type="GO" id="GO:0015074">
    <property type="term" value="P:DNA integration"/>
    <property type="evidence" value="ECO:0007669"/>
    <property type="project" value="InterPro"/>
</dbReference>
<accession>A0A8S0QXD9</accession>
<dbReference type="PANTHER" id="PTHR37984:SF5">
    <property type="entry name" value="PROTEIN NYNRIN-LIKE"/>
    <property type="match status" value="1"/>
</dbReference>
<dbReference type="PROSITE" id="PS50994">
    <property type="entry name" value="INTEGRASE"/>
    <property type="match status" value="1"/>
</dbReference>
<feature type="domain" description="Integrase catalytic" evidence="1">
    <location>
        <begin position="31"/>
        <end position="156"/>
    </location>
</feature>
<dbReference type="Proteomes" id="UP000594638">
    <property type="component" value="Unassembled WGS sequence"/>
</dbReference>
<dbReference type="PANTHER" id="PTHR37984">
    <property type="entry name" value="PROTEIN CBG26694"/>
    <property type="match status" value="1"/>
</dbReference>
<sequence length="156" mass="17999">MVKEIKQEVLECDTCQRCKGEHVAHLGLLQPLLEPQYACSHIALDFIEGLPTSRTKNVILVVVDRFTKHGHFLPLLHPFTTTFVAKLVLDNIYKLYDMPQSIISDRGKIFTSAFWPELFKKMGTKLQLSLAYHPQTDGQTERLNQCLEMYLRCTVY</sequence>
<dbReference type="EMBL" id="CACTIH010002000">
    <property type="protein sequence ID" value="CAA2971176.1"/>
    <property type="molecule type" value="Genomic_DNA"/>
</dbReference>
<proteinExistence type="predicted"/>
<dbReference type="GO" id="GO:0003676">
    <property type="term" value="F:nucleic acid binding"/>
    <property type="evidence" value="ECO:0007669"/>
    <property type="project" value="InterPro"/>
</dbReference>
<dbReference type="AlphaFoldDB" id="A0A8S0QXD9"/>
<dbReference type="Gramene" id="OE9A051730T1">
    <property type="protein sequence ID" value="OE9A051730C1"/>
    <property type="gene ID" value="OE9A051730"/>
</dbReference>
<protein>
    <submittedName>
        <fullName evidence="2">Retrotransposon, unclassified</fullName>
    </submittedName>
</protein>
<organism evidence="2 3">
    <name type="scientific">Olea europaea subsp. europaea</name>
    <dbReference type="NCBI Taxonomy" id="158383"/>
    <lineage>
        <taxon>Eukaryota</taxon>
        <taxon>Viridiplantae</taxon>
        <taxon>Streptophyta</taxon>
        <taxon>Embryophyta</taxon>
        <taxon>Tracheophyta</taxon>
        <taxon>Spermatophyta</taxon>
        <taxon>Magnoliopsida</taxon>
        <taxon>eudicotyledons</taxon>
        <taxon>Gunneridae</taxon>
        <taxon>Pentapetalae</taxon>
        <taxon>asterids</taxon>
        <taxon>lamiids</taxon>
        <taxon>Lamiales</taxon>
        <taxon>Oleaceae</taxon>
        <taxon>Oleeae</taxon>
        <taxon>Olea</taxon>
    </lineage>
</organism>
<keyword evidence="3" id="KW-1185">Reference proteome</keyword>